<evidence type="ECO:0000256" key="2">
    <source>
        <dbReference type="ARBA" id="ARBA00022692"/>
    </source>
</evidence>
<keyword evidence="3 5" id="KW-1133">Transmembrane helix</keyword>
<evidence type="ECO:0000256" key="4">
    <source>
        <dbReference type="ARBA" id="ARBA00023136"/>
    </source>
</evidence>
<dbReference type="GO" id="GO:0005886">
    <property type="term" value="C:plasma membrane"/>
    <property type="evidence" value="ECO:0007669"/>
    <property type="project" value="TreeGrafter"/>
</dbReference>
<dbReference type="NCBIfam" id="NF037982">
    <property type="entry name" value="Nramp_1"/>
    <property type="match status" value="1"/>
</dbReference>
<feature type="transmembrane region" description="Helical" evidence="5">
    <location>
        <begin position="276"/>
        <end position="298"/>
    </location>
</feature>
<feature type="transmembrane region" description="Helical" evidence="5">
    <location>
        <begin position="404"/>
        <end position="426"/>
    </location>
</feature>
<comment type="subcellular location">
    <subcellularLocation>
        <location evidence="1">Membrane</location>
        <topology evidence="1">Multi-pass membrane protein</topology>
    </subcellularLocation>
</comment>
<dbReference type="PANTHER" id="PTHR11706">
    <property type="entry name" value="SOLUTE CARRIER PROTEIN FAMILY 11 MEMBER"/>
    <property type="match status" value="1"/>
</dbReference>
<feature type="transmembrane region" description="Helical" evidence="5">
    <location>
        <begin position="214"/>
        <end position="232"/>
    </location>
</feature>
<evidence type="ECO:0000313" key="6">
    <source>
        <dbReference type="EMBL" id="MBB3051174.1"/>
    </source>
</evidence>
<dbReference type="GO" id="GO:0005384">
    <property type="term" value="F:manganese ion transmembrane transporter activity"/>
    <property type="evidence" value="ECO:0007669"/>
    <property type="project" value="TreeGrafter"/>
</dbReference>
<organism evidence="6 7">
    <name type="scientific">Prauserella isguenensis</name>
    <dbReference type="NCBI Taxonomy" id="1470180"/>
    <lineage>
        <taxon>Bacteria</taxon>
        <taxon>Bacillati</taxon>
        <taxon>Actinomycetota</taxon>
        <taxon>Actinomycetes</taxon>
        <taxon>Pseudonocardiales</taxon>
        <taxon>Pseudonocardiaceae</taxon>
        <taxon>Prauserella</taxon>
    </lineage>
</organism>
<dbReference type="Proteomes" id="UP000550714">
    <property type="component" value="Unassembled WGS sequence"/>
</dbReference>
<name>A0A839S1I7_9PSEU</name>
<dbReference type="AlphaFoldDB" id="A0A839S1I7"/>
<protein>
    <submittedName>
        <fullName evidence="6">Mn2+/Fe2+ NRAMP family transporter</fullName>
    </submittedName>
</protein>
<comment type="caution">
    <text evidence="6">The sequence shown here is derived from an EMBL/GenBank/DDBJ whole genome shotgun (WGS) entry which is preliminary data.</text>
</comment>
<gene>
    <name evidence="6" type="ORF">FHS23_002197</name>
</gene>
<feature type="transmembrane region" description="Helical" evidence="5">
    <location>
        <begin position="181"/>
        <end position="202"/>
    </location>
</feature>
<dbReference type="GO" id="GO:0015086">
    <property type="term" value="F:cadmium ion transmembrane transporter activity"/>
    <property type="evidence" value="ECO:0007669"/>
    <property type="project" value="TreeGrafter"/>
</dbReference>
<feature type="transmembrane region" description="Helical" evidence="5">
    <location>
        <begin position="128"/>
        <end position="145"/>
    </location>
</feature>
<feature type="transmembrane region" description="Helical" evidence="5">
    <location>
        <begin position="379"/>
        <end position="398"/>
    </location>
</feature>
<evidence type="ECO:0000256" key="1">
    <source>
        <dbReference type="ARBA" id="ARBA00004141"/>
    </source>
</evidence>
<dbReference type="PANTHER" id="PTHR11706:SF3">
    <property type="entry name" value="METAL ION TRANSPORT PROTEIN"/>
    <property type="match status" value="1"/>
</dbReference>
<accession>A0A839S1I7</accession>
<reference evidence="6 7" key="1">
    <citation type="submission" date="2020-08" db="EMBL/GenBank/DDBJ databases">
        <title>Genomic Encyclopedia of Type Strains, Phase III (KMG-III): the genomes of soil and plant-associated and newly described type strains.</title>
        <authorList>
            <person name="Whitman W."/>
        </authorList>
    </citation>
    <scope>NUCLEOTIDE SEQUENCE [LARGE SCALE GENOMIC DNA]</scope>
    <source>
        <strain evidence="6 7">CECT 8577</strain>
    </source>
</reference>
<dbReference type="GO" id="GO:0034755">
    <property type="term" value="P:iron ion transmembrane transport"/>
    <property type="evidence" value="ECO:0007669"/>
    <property type="project" value="TreeGrafter"/>
</dbReference>
<dbReference type="EMBL" id="JACHWU010000002">
    <property type="protein sequence ID" value="MBB3051174.1"/>
    <property type="molecule type" value="Genomic_DNA"/>
</dbReference>
<feature type="transmembrane region" description="Helical" evidence="5">
    <location>
        <begin position="333"/>
        <end position="358"/>
    </location>
</feature>
<evidence type="ECO:0000313" key="7">
    <source>
        <dbReference type="Proteomes" id="UP000550714"/>
    </source>
</evidence>
<feature type="transmembrane region" description="Helical" evidence="5">
    <location>
        <begin position="438"/>
        <end position="461"/>
    </location>
</feature>
<dbReference type="RefSeq" id="WP_183652562.1">
    <property type="nucleotide sequence ID" value="NZ_JACHWU010000002.1"/>
</dbReference>
<feature type="transmembrane region" description="Helical" evidence="5">
    <location>
        <begin position="58"/>
        <end position="80"/>
    </location>
</feature>
<dbReference type="InterPro" id="IPR001046">
    <property type="entry name" value="NRAMP_fam"/>
</dbReference>
<evidence type="ECO:0000256" key="5">
    <source>
        <dbReference type="SAM" id="Phobius"/>
    </source>
</evidence>
<feature type="transmembrane region" description="Helical" evidence="5">
    <location>
        <begin position="151"/>
        <end position="169"/>
    </location>
</feature>
<keyword evidence="7" id="KW-1185">Reference proteome</keyword>
<evidence type="ECO:0000256" key="3">
    <source>
        <dbReference type="ARBA" id="ARBA00022989"/>
    </source>
</evidence>
<keyword evidence="4 5" id="KW-0472">Membrane</keyword>
<sequence>MSTKDVPDTPLEDAYLLRAEDVREPPTTLRGRLRHLGPGIVLTASVVGSGELLVTTSLGARAGFVLLWLVIVGAAVKVWVQMELARWAILNGKTALAGYSTIPPKIGRMGWINWLWIGLDIAKNFQRGGVIGGAAAAFSILWPIVGEPLSGSSLTTWAVIVTALTVGLLRSNRYSVVETITTWSVALFTLITVALVLALPFTPFAYSAGDFGDGLSLAIPAGTVGLAVAMFGSTGVGADDMTNYTYWCLEKGYARWTGADDGTEERARRAEGWIRVMQLDVFVSWLICTVTTLSFYVVGASVLHAQSLVPEGNQVITTVSRMYTDTLGPWAEALFLVGAICVLFSTNIASAAAVPRLWTNTLGLMGVIDWHDVRVRARVLRILTVCLPALWLVMYLFVRSPLVLMQIGAIATGIFLLAVLIAVWRLRSTEVDARFKRNGWLTVAFVISSIAITLLAVYTVMEVVGLDLSGA</sequence>
<keyword evidence="2 5" id="KW-0812">Transmembrane</keyword>
<proteinExistence type="predicted"/>